<dbReference type="Proteomes" id="UP000257109">
    <property type="component" value="Unassembled WGS sequence"/>
</dbReference>
<comment type="caution">
    <text evidence="1">The sequence shown here is derived from an EMBL/GenBank/DDBJ whole genome shotgun (WGS) entry which is preliminary data.</text>
</comment>
<name>A0A371HIJ3_MUCPR</name>
<gene>
    <name evidence="1" type="ORF">CR513_13899</name>
</gene>
<evidence type="ECO:0000313" key="1">
    <source>
        <dbReference type="EMBL" id="RDY02615.1"/>
    </source>
</evidence>
<keyword evidence="2" id="KW-1185">Reference proteome</keyword>
<dbReference type="SUPFAM" id="SSF53098">
    <property type="entry name" value="Ribonuclease H-like"/>
    <property type="match status" value="1"/>
</dbReference>
<dbReference type="InterPro" id="IPR012337">
    <property type="entry name" value="RNaseH-like_sf"/>
</dbReference>
<proteinExistence type="predicted"/>
<dbReference type="OrthoDB" id="1935865at2759"/>
<sequence>MEMSNLTTKLKSLKLELDEDLIVYGYLYLVHEKSQFLDIFKSLKVEVELQLGKKIKAVKFDCGSEYYGRYDESGEQYPGPFPFFLKECEIVPQDTISVKPNMNSVTKQRDQTLKDIVRNTKRSFSRYPKVVDGIGRPLKMYYGNNSINKVDG</sequence>
<dbReference type="EMBL" id="QJKJ01002497">
    <property type="protein sequence ID" value="RDY02615.1"/>
    <property type="molecule type" value="Genomic_DNA"/>
</dbReference>
<organism evidence="1 2">
    <name type="scientific">Mucuna pruriens</name>
    <name type="common">Velvet bean</name>
    <name type="synonym">Dolichos pruriens</name>
    <dbReference type="NCBI Taxonomy" id="157652"/>
    <lineage>
        <taxon>Eukaryota</taxon>
        <taxon>Viridiplantae</taxon>
        <taxon>Streptophyta</taxon>
        <taxon>Embryophyta</taxon>
        <taxon>Tracheophyta</taxon>
        <taxon>Spermatophyta</taxon>
        <taxon>Magnoliopsida</taxon>
        <taxon>eudicotyledons</taxon>
        <taxon>Gunneridae</taxon>
        <taxon>Pentapetalae</taxon>
        <taxon>rosids</taxon>
        <taxon>fabids</taxon>
        <taxon>Fabales</taxon>
        <taxon>Fabaceae</taxon>
        <taxon>Papilionoideae</taxon>
        <taxon>50 kb inversion clade</taxon>
        <taxon>NPAAA clade</taxon>
        <taxon>indigoferoid/millettioid clade</taxon>
        <taxon>Phaseoleae</taxon>
        <taxon>Mucuna</taxon>
    </lineage>
</organism>
<dbReference type="AlphaFoldDB" id="A0A371HIJ3"/>
<evidence type="ECO:0000313" key="2">
    <source>
        <dbReference type="Proteomes" id="UP000257109"/>
    </source>
</evidence>
<feature type="non-terminal residue" evidence="1">
    <location>
        <position position="1"/>
    </location>
</feature>
<accession>A0A371HIJ3</accession>
<reference evidence="1" key="1">
    <citation type="submission" date="2018-05" db="EMBL/GenBank/DDBJ databases">
        <title>Draft genome of Mucuna pruriens seed.</title>
        <authorList>
            <person name="Nnadi N.E."/>
            <person name="Vos R."/>
            <person name="Hasami M.H."/>
            <person name="Devisetty U.K."/>
            <person name="Aguiy J.C."/>
        </authorList>
    </citation>
    <scope>NUCLEOTIDE SEQUENCE [LARGE SCALE GENOMIC DNA]</scope>
    <source>
        <strain evidence="1">JCA_2017</strain>
    </source>
</reference>
<protein>
    <recommendedName>
        <fullName evidence="3">Integrase catalytic domain-containing protein</fullName>
    </recommendedName>
</protein>
<evidence type="ECO:0008006" key="3">
    <source>
        <dbReference type="Google" id="ProtNLM"/>
    </source>
</evidence>